<name>A0ABS7FSU4_9ACTN</name>
<protein>
    <submittedName>
        <fullName evidence="1">Glycolipid-binding domain-containing protein</fullName>
    </submittedName>
</protein>
<dbReference type="InterPro" id="IPR009467">
    <property type="entry name" value="Glycolipid-bd_prot_put"/>
</dbReference>
<gene>
    <name evidence="1" type="ORF">K1Y72_13955</name>
</gene>
<dbReference type="Proteomes" id="UP000774570">
    <property type="component" value="Unassembled WGS sequence"/>
</dbReference>
<evidence type="ECO:0000313" key="1">
    <source>
        <dbReference type="EMBL" id="MBW8483485.1"/>
    </source>
</evidence>
<comment type="caution">
    <text evidence="1">The sequence shown here is derived from an EMBL/GenBank/DDBJ whole genome shotgun (WGS) entry which is preliminary data.</text>
</comment>
<reference evidence="1 2" key="1">
    <citation type="submission" date="2021-07" db="EMBL/GenBank/DDBJ databases">
        <title>Actinomadura sp. PM05-2 isolated from lichen.</title>
        <authorList>
            <person name="Somphong A."/>
            <person name="Phongsopitanun W."/>
            <person name="Tanasupawat S."/>
            <person name="Peongsungnone V."/>
        </authorList>
    </citation>
    <scope>NUCLEOTIDE SEQUENCE [LARGE SCALE GENOMIC DNA]</scope>
    <source>
        <strain evidence="1 2">PM05-2</strain>
    </source>
</reference>
<keyword evidence="2" id="KW-1185">Reference proteome</keyword>
<sequence>MTRSLVWVKERGAELAEVTLSEGRLAAAGSAIGGGDVPYLLEYELTTGDRYITARLLVRTHGEDEAAGPWRRSLELVGRPEGRWTVNARAEGRLALPPPGGDAAALDGALDCDLALSPLASTLPVLREGLLGGGGPVDVAVARVSVPDLRVAPETHTYAFARRDGARAVLRHDDPRGGREIVFDADGLVADHPAAGRRV</sequence>
<dbReference type="Pfam" id="PF06475">
    <property type="entry name" value="Glycolipid_bind"/>
    <property type="match status" value="1"/>
</dbReference>
<dbReference type="EMBL" id="JAIBOA010000008">
    <property type="protein sequence ID" value="MBW8483485.1"/>
    <property type="molecule type" value="Genomic_DNA"/>
</dbReference>
<organism evidence="1 2">
    <name type="scientific">Actinomadura parmotrematis</name>
    <dbReference type="NCBI Taxonomy" id="2864039"/>
    <lineage>
        <taxon>Bacteria</taxon>
        <taxon>Bacillati</taxon>
        <taxon>Actinomycetota</taxon>
        <taxon>Actinomycetes</taxon>
        <taxon>Streptosporangiales</taxon>
        <taxon>Thermomonosporaceae</taxon>
        <taxon>Actinomadura</taxon>
    </lineage>
</organism>
<evidence type="ECO:0000313" key="2">
    <source>
        <dbReference type="Proteomes" id="UP000774570"/>
    </source>
</evidence>
<dbReference type="RefSeq" id="WP_220166724.1">
    <property type="nucleotide sequence ID" value="NZ_JAIBOA010000008.1"/>
</dbReference>
<dbReference type="SUPFAM" id="SSF159275">
    <property type="entry name" value="PA1994-like"/>
    <property type="match status" value="1"/>
</dbReference>
<accession>A0ABS7FSU4</accession>
<proteinExistence type="predicted"/>